<dbReference type="EMBL" id="AJ851479">
    <property type="protein sequence ID" value="CAH65113.1"/>
    <property type="molecule type" value="mRNA"/>
</dbReference>
<dbReference type="InterPro" id="IPR029071">
    <property type="entry name" value="Ubiquitin-like_domsf"/>
</dbReference>
<dbReference type="InterPro" id="IPR001810">
    <property type="entry name" value="F-box_dom"/>
</dbReference>
<dbReference type="InterPro" id="IPR036047">
    <property type="entry name" value="F-box-like_dom_sf"/>
</dbReference>
<reference evidence="3" key="1">
    <citation type="journal article" date="2005" name="Genome Biol.">
        <title>Full-length cDNAs from chicken bursal lymphocytes to facilitate gene function analysis.</title>
        <authorList>
            <person name="Caldwell R.B."/>
            <person name="Kierzek A.M."/>
            <person name="Arakawa H."/>
            <person name="Bezzubov Y."/>
            <person name="Zaim J."/>
            <person name="Fiedler P."/>
            <person name="Kutter S."/>
            <person name="Blagodatski A."/>
            <person name="Kostovska D."/>
            <person name="Koter M."/>
            <person name="Plachy J."/>
            <person name="Carninci P."/>
            <person name="Hayashizaki Y."/>
            <person name="Buerstedde J.M."/>
        </authorList>
    </citation>
    <scope>NUCLEOTIDE SEQUENCE</scope>
    <source>
        <strain evidence="3">CB</strain>
        <tissue evidence="3">Bursa</tissue>
    </source>
</reference>
<dbReference type="FunFam" id="3.40.1000.30:FF:000001">
    <property type="entry name" value="F-box only protein 7"/>
    <property type="match status" value="1"/>
</dbReference>
<dbReference type="SUPFAM" id="SSF81383">
    <property type="entry name" value="F-box domain"/>
    <property type="match status" value="1"/>
</dbReference>
<evidence type="ECO:0000313" key="3">
    <source>
        <dbReference type="EMBL" id="CAH65113.1"/>
    </source>
</evidence>
<evidence type="ECO:0000259" key="2">
    <source>
        <dbReference type="PROSITE" id="PS50181"/>
    </source>
</evidence>
<dbReference type="Gene3D" id="1.20.1280.50">
    <property type="match status" value="1"/>
</dbReference>
<gene>
    <name evidence="3" type="ORF">RCJMB04_3m18</name>
</gene>
<dbReference type="PANTHER" id="PTHR15537:SF2">
    <property type="entry name" value="F-BOX ONLY PROTEIN 7"/>
    <property type="match status" value="1"/>
</dbReference>
<dbReference type="GO" id="GO:0019901">
    <property type="term" value="F:protein kinase binding"/>
    <property type="evidence" value="ECO:0007669"/>
    <property type="project" value="InterPro"/>
</dbReference>
<dbReference type="Gene3D" id="3.40.1000.30">
    <property type="match status" value="1"/>
</dbReference>
<dbReference type="SUPFAM" id="SSF54236">
    <property type="entry name" value="Ubiquitin-like"/>
    <property type="match status" value="1"/>
</dbReference>
<organism evidence="3">
    <name type="scientific">Gallus gallus</name>
    <name type="common">Chicken</name>
    <dbReference type="NCBI Taxonomy" id="9031"/>
    <lineage>
        <taxon>Eukaryota</taxon>
        <taxon>Metazoa</taxon>
        <taxon>Chordata</taxon>
        <taxon>Craniata</taxon>
        <taxon>Vertebrata</taxon>
        <taxon>Euteleostomi</taxon>
        <taxon>Archelosauria</taxon>
        <taxon>Archosauria</taxon>
        <taxon>Dinosauria</taxon>
        <taxon>Saurischia</taxon>
        <taxon>Theropoda</taxon>
        <taxon>Coelurosauria</taxon>
        <taxon>Aves</taxon>
        <taxon>Neognathae</taxon>
        <taxon>Galloanserae</taxon>
        <taxon>Galliformes</taxon>
        <taxon>Phasianidae</taxon>
        <taxon>Phasianinae</taxon>
        <taxon>Gallus</taxon>
    </lineage>
</organism>
<dbReference type="Pfam" id="PF12937">
    <property type="entry name" value="F-box-like"/>
    <property type="match status" value="1"/>
</dbReference>
<dbReference type="InterPro" id="IPR021625">
    <property type="entry name" value="PI31_Prot_N"/>
</dbReference>
<evidence type="ECO:0000256" key="1">
    <source>
        <dbReference type="SAM" id="MobiDB-lite"/>
    </source>
</evidence>
<feature type="compositionally biased region" description="Polar residues" evidence="1">
    <location>
        <begin position="98"/>
        <end position="111"/>
    </location>
</feature>
<feature type="domain" description="F-box" evidence="2">
    <location>
        <begin position="329"/>
        <end position="375"/>
    </location>
</feature>
<dbReference type="Pfam" id="PF11566">
    <property type="entry name" value="PI31_Prot_N"/>
    <property type="match status" value="1"/>
</dbReference>
<dbReference type="SMART" id="SM00256">
    <property type="entry name" value="FBOX"/>
    <property type="match status" value="1"/>
</dbReference>
<name>Q5F421_CHICK</name>
<dbReference type="InterPro" id="IPR047118">
    <property type="entry name" value="Fbxo7"/>
</dbReference>
<feature type="region of interest" description="Disordered" evidence="1">
    <location>
        <begin position="84"/>
        <end position="168"/>
    </location>
</feature>
<protein>
    <recommendedName>
        <fullName evidence="2">F-box domain-containing protein</fullName>
    </recommendedName>
</protein>
<dbReference type="AlphaFoldDB" id="Q5F421"/>
<dbReference type="PROSITE" id="PS50181">
    <property type="entry name" value="FBOX"/>
    <property type="match status" value="1"/>
</dbReference>
<dbReference type="VEuPathDB" id="HostDB:geneid_418063"/>
<accession>Q5F421</accession>
<proteinExistence type="evidence at transcript level"/>
<dbReference type="PANTHER" id="PTHR15537">
    <property type="entry name" value="F-BOX ONLY PROTEIN 7"/>
    <property type="match status" value="1"/>
</dbReference>
<sequence>MKLRVRLQKRTAPLELEGAEPTLGELRAQLRRALLHAWGYSSDTEFSITLNGKDALTEDEKTLASYGIVPGDLICLLLEETDAKSNLPPPSSSSPPSLQNGRETSTLTPKNQADGPKEERQNEQSDNQKAQVEAQKSDSRAGSSLEFPSGLVPEDVDLEEGTGSYPSEPMLCSEAADGEIPHSLEVLYLSAECTSATDALIVLVHLLMMETGYVPQGTEAKAVSMPEKWRGNGVYKLQYTHPLCEEGSAGLTCVPLGDLVAINATLKINREIKGVKRIQLLPASFVCFQEPEKVAGVYKDLQKLSRLFKDQLVYSLLAAARQALNLPDVFGLVVLPLELKLRIFRLLDVRSLISLSAVCRDLYAASNDQLLWRFMYLRDFRDPMQGLVTLTGKNCTRKS</sequence>
<dbReference type="CDD" id="cd22087">
    <property type="entry name" value="F-box_FBXO7"/>
    <property type="match status" value="1"/>
</dbReference>